<evidence type="ECO:0000256" key="5">
    <source>
        <dbReference type="ARBA" id="ARBA00022741"/>
    </source>
</evidence>
<name>A8Z5Y1_KARMG</name>
<evidence type="ECO:0000256" key="6">
    <source>
        <dbReference type="ARBA" id="ARBA00022840"/>
    </source>
</evidence>
<evidence type="ECO:0000313" key="11">
    <source>
        <dbReference type="Proteomes" id="UP000000781"/>
    </source>
</evidence>
<organism evidence="10 11">
    <name type="scientific">Karelsulcia muelleri (strain GWSS)</name>
    <name type="common">Sulcia muelleri</name>
    <dbReference type="NCBI Taxonomy" id="444179"/>
    <lineage>
        <taxon>Bacteria</taxon>
        <taxon>Pseudomonadati</taxon>
        <taxon>Bacteroidota</taxon>
        <taxon>Flavobacteriia</taxon>
        <taxon>Flavobacteriales</taxon>
        <taxon>Candidatus Karelsulcia</taxon>
    </lineage>
</organism>
<reference evidence="10 11" key="1">
    <citation type="journal article" date="2007" name="Proc. Natl. Acad. Sci. U.S.A.">
        <title>Parallel genomic evolution and metabolic interdependence in an ancient symbiosis.</title>
        <authorList>
            <person name="McCutcheon J.P."/>
            <person name="Moran N.A."/>
        </authorList>
    </citation>
    <scope>NUCLEOTIDE SEQUENCE [LARGE SCALE GENOMIC DNA]</scope>
    <source>
        <strain evidence="10 11">GWSS</strain>
    </source>
</reference>
<sequence>MFYKQHFLKIINKKFYLKNKKIYVSVSSGLDSMVLLDVLIKICNFTICVIHCNFNLRGKDSDKDELFIQEFCLKHKILFKSKNFNPIKSNFSIQMMARKLRYDWFKYLLNNSYCDYIALGHHLDDSIETFFINLIRGTGIKGLIGINNFKKKIIRPLSFFSKKEIISYAQENNIKWREDNSNYDHKYLRNRIRFFLKPILDYKFYNGFKKSIKYLYYEYVCSKTHIDYIYNSITIEKKKDPFLFKIDIKKLLILYPINTYLFKIFNIYGFSNPKDLKKILNSQSGKKIFSKTYCLIKERTTLVVVELEYNNFFFKKKYYIHNIDTIKIPFFIYFFLSERKKKESSTNLDFDKLIFPLQLRNCKKGDIFHPIGMKGHKKLCKYFKDKKISIVDKKQIWILINGDKKIIWIISERLDKTFKVTNLTKNILNLKFVPIL</sequence>
<accession>A8Z5Y1</accession>
<evidence type="ECO:0000256" key="3">
    <source>
        <dbReference type="ARBA" id="ARBA00022598"/>
    </source>
</evidence>
<dbReference type="InterPro" id="IPR014729">
    <property type="entry name" value="Rossmann-like_a/b/a_fold"/>
</dbReference>
<evidence type="ECO:0000256" key="8">
    <source>
        <dbReference type="HAMAP-Rule" id="MF_01161"/>
    </source>
</evidence>
<comment type="subcellular location">
    <subcellularLocation>
        <location evidence="1 8">Cytoplasm</location>
    </subcellularLocation>
</comment>
<comment type="caution">
    <text evidence="8">Lacks conserved residue(s) required for the propagation of feature annotation.</text>
</comment>
<dbReference type="SUPFAM" id="SSF56037">
    <property type="entry name" value="PheT/TilS domain"/>
    <property type="match status" value="1"/>
</dbReference>
<evidence type="ECO:0000256" key="2">
    <source>
        <dbReference type="ARBA" id="ARBA00022490"/>
    </source>
</evidence>
<keyword evidence="4 8" id="KW-0819">tRNA processing</keyword>
<proteinExistence type="inferred from homology"/>
<dbReference type="InterPro" id="IPR012795">
    <property type="entry name" value="tRNA_Ile_lys_synt_N"/>
</dbReference>
<keyword evidence="6" id="KW-0067">ATP-binding</keyword>
<evidence type="ECO:0000256" key="7">
    <source>
        <dbReference type="ARBA" id="ARBA00048539"/>
    </source>
</evidence>
<dbReference type="NCBIfam" id="TIGR02432">
    <property type="entry name" value="lysidine_TilS_N"/>
    <property type="match status" value="1"/>
</dbReference>
<dbReference type="InterPro" id="IPR012094">
    <property type="entry name" value="tRNA_Ile_lys_synt"/>
</dbReference>
<evidence type="ECO:0000313" key="10">
    <source>
        <dbReference type="EMBL" id="ABS30532.1"/>
    </source>
</evidence>
<evidence type="ECO:0000259" key="9">
    <source>
        <dbReference type="SMART" id="SM00977"/>
    </source>
</evidence>
<dbReference type="GO" id="GO:0006400">
    <property type="term" value="P:tRNA modification"/>
    <property type="evidence" value="ECO:0007669"/>
    <property type="project" value="UniProtKB-UniRule"/>
</dbReference>
<dbReference type="PANTHER" id="PTHR43033">
    <property type="entry name" value="TRNA(ILE)-LYSIDINE SYNTHASE-RELATED"/>
    <property type="match status" value="1"/>
</dbReference>
<gene>
    <name evidence="8 10" type="primary">tilS</name>
    <name evidence="10" type="ordered locus">SMGWSS_120</name>
</gene>
<keyword evidence="5" id="KW-0547">Nucleotide-binding</keyword>
<dbReference type="InterPro" id="IPR011063">
    <property type="entry name" value="TilS/TtcA_N"/>
</dbReference>
<comment type="catalytic activity">
    <reaction evidence="7 8">
        <text>cytidine(34) in tRNA(Ile2) + L-lysine + ATP = lysidine(34) in tRNA(Ile2) + AMP + diphosphate + H(+)</text>
        <dbReference type="Rhea" id="RHEA:43744"/>
        <dbReference type="Rhea" id="RHEA-COMP:10625"/>
        <dbReference type="Rhea" id="RHEA-COMP:10670"/>
        <dbReference type="ChEBI" id="CHEBI:15378"/>
        <dbReference type="ChEBI" id="CHEBI:30616"/>
        <dbReference type="ChEBI" id="CHEBI:32551"/>
        <dbReference type="ChEBI" id="CHEBI:33019"/>
        <dbReference type="ChEBI" id="CHEBI:82748"/>
        <dbReference type="ChEBI" id="CHEBI:83665"/>
        <dbReference type="ChEBI" id="CHEBI:456215"/>
        <dbReference type="EC" id="6.3.4.19"/>
    </reaction>
</comment>
<protein>
    <recommendedName>
        <fullName evidence="8">tRNA(Ile)-lysidine synthase</fullName>
        <ecNumber evidence="8">6.3.4.19</ecNumber>
    </recommendedName>
    <alternativeName>
        <fullName evidence="8">tRNA(Ile)-2-lysyl-cytidine synthase</fullName>
    </alternativeName>
    <alternativeName>
        <fullName evidence="8">tRNA(Ile)-lysidine synthetase</fullName>
    </alternativeName>
</protein>
<dbReference type="PANTHER" id="PTHR43033:SF1">
    <property type="entry name" value="TRNA(ILE)-LYSIDINE SYNTHASE-RELATED"/>
    <property type="match status" value="1"/>
</dbReference>
<keyword evidence="2 8" id="KW-0963">Cytoplasm</keyword>
<keyword evidence="3 8" id="KW-0436">Ligase</keyword>
<dbReference type="GO" id="GO:0005737">
    <property type="term" value="C:cytoplasm"/>
    <property type="evidence" value="ECO:0007669"/>
    <property type="project" value="UniProtKB-SubCell"/>
</dbReference>
<dbReference type="SMART" id="SM00977">
    <property type="entry name" value="TilS_C"/>
    <property type="match status" value="1"/>
</dbReference>
<dbReference type="SUPFAM" id="SSF52402">
    <property type="entry name" value="Adenine nucleotide alpha hydrolases-like"/>
    <property type="match status" value="1"/>
</dbReference>
<dbReference type="STRING" id="444179.SMGWSS_120"/>
<dbReference type="HOGENOM" id="CLU_018869_0_1_10"/>
<dbReference type="EC" id="6.3.4.19" evidence="8"/>
<comment type="function">
    <text evidence="8">Ligates lysine onto the cytidine present at position 34 of the AUA codon-specific tRNA(Ile) that contains the anticodon CAU, in an ATP-dependent manner. Cytidine is converted to lysidine, thus changing the amino acid specificity of the tRNA from methionine to isoleucine.</text>
</comment>
<dbReference type="GO" id="GO:0005524">
    <property type="term" value="F:ATP binding"/>
    <property type="evidence" value="ECO:0007669"/>
    <property type="project" value="UniProtKB-KW"/>
</dbReference>
<dbReference type="AlphaFoldDB" id="A8Z5Y1"/>
<dbReference type="Proteomes" id="UP000000781">
    <property type="component" value="Chromosome"/>
</dbReference>
<feature type="domain" description="Lysidine-tRNA(Ile) synthetase C-terminal" evidence="9">
    <location>
        <begin position="357"/>
        <end position="430"/>
    </location>
</feature>
<comment type="similarity">
    <text evidence="8">Belongs to the tRNA(Ile)-lysidine synthase family.</text>
</comment>
<dbReference type="KEGG" id="smg:SMGWSS_120"/>
<evidence type="ECO:0000256" key="4">
    <source>
        <dbReference type="ARBA" id="ARBA00022694"/>
    </source>
</evidence>
<dbReference type="HAMAP" id="MF_01161">
    <property type="entry name" value="tRNA_Ile_lys_synt"/>
    <property type="match status" value="1"/>
</dbReference>
<evidence type="ECO:0000256" key="1">
    <source>
        <dbReference type="ARBA" id="ARBA00004496"/>
    </source>
</evidence>
<dbReference type="NCBIfam" id="TIGR02433">
    <property type="entry name" value="lysidine_TilS_C"/>
    <property type="match status" value="1"/>
</dbReference>
<dbReference type="InterPro" id="IPR012796">
    <property type="entry name" value="Lysidine-tRNA-synth_C"/>
</dbReference>
<dbReference type="Gene3D" id="3.40.50.620">
    <property type="entry name" value="HUPs"/>
    <property type="match status" value="1"/>
</dbReference>
<dbReference type="CDD" id="cd01992">
    <property type="entry name" value="TilS_N"/>
    <property type="match status" value="1"/>
</dbReference>
<dbReference type="EMBL" id="CP000770">
    <property type="protein sequence ID" value="ABS30532.1"/>
    <property type="molecule type" value="Genomic_DNA"/>
</dbReference>
<dbReference type="Pfam" id="PF01171">
    <property type="entry name" value="ATP_bind_3"/>
    <property type="match status" value="1"/>
</dbReference>
<dbReference type="GO" id="GO:0032267">
    <property type="term" value="F:tRNA(Ile)-lysidine synthase activity"/>
    <property type="evidence" value="ECO:0007669"/>
    <property type="project" value="UniProtKB-EC"/>
</dbReference>